<dbReference type="PRINTS" id="PR00301">
    <property type="entry name" value="HEATSHOCK70"/>
</dbReference>
<evidence type="ECO:0000256" key="4">
    <source>
        <dbReference type="ARBA" id="ARBA00023186"/>
    </source>
</evidence>
<dbReference type="Gene3D" id="3.30.420.40">
    <property type="match status" value="2"/>
</dbReference>
<evidence type="ECO:0000313" key="8">
    <source>
        <dbReference type="Proteomes" id="UP000274556"/>
    </source>
</evidence>
<dbReference type="Gene3D" id="3.90.640.10">
    <property type="entry name" value="Actin, Chain A, domain 4"/>
    <property type="match status" value="1"/>
</dbReference>
<evidence type="ECO:0000256" key="6">
    <source>
        <dbReference type="SAM" id="MobiDB-lite"/>
    </source>
</evidence>
<protein>
    <submittedName>
        <fullName evidence="7">Molecular chaperone DnaK (HSP70)</fullName>
    </submittedName>
</protein>
<accession>A0A495V2Q2</accession>
<dbReference type="Proteomes" id="UP000274556">
    <property type="component" value="Unassembled WGS sequence"/>
</dbReference>
<reference evidence="7 8" key="1">
    <citation type="submission" date="2018-10" db="EMBL/GenBank/DDBJ databases">
        <title>Genomic Encyclopedia of Archaeal and Bacterial Type Strains, Phase II (KMG-II): from individual species to whole genera.</title>
        <authorList>
            <person name="Goeker M."/>
        </authorList>
    </citation>
    <scope>NUCLEOTIDE SEQUENCE [LARGE SCALE GENOMIC DNA]</scope>
    <source>
        <strain evidence="7 8">DSM 235</strain>
    </source>
</reference>
<dbReference type="GO" id="GO:0005524">
    <property type="term" value="F:ATP binding"/>
    <property type="evidence" value="ECO:0007669"/>
    <property type="project" value="UniProtKB-KW"/>
</dbReference>
<organism evidence="7 8">
    <name type="scientific">Thiocapsa rosea</name>
    <dbReference type="NCBI Taxonomy" id="69360"/>
    <lineage>
        <taxon>Bacteria</taxon>
        <taxon>Pseudomonadati</taxon>
        <taxon>Pseudomonadota</taxon>
        <taxon>Gammaproteobacteria</taxon>
        <taxon>Chromatiales</taxon>
        <taxon>Chromatiaceae</taxon>
        <taxon>Thiocapsa</taxon>
    </lineage>
</organism>
<dbReference type="RefSeq" id="WP_120796232.1">
    <property type="nucleotide sequence ID" value="NZ_RBXL01000001.1"/>
</dbReference>
<dbReference type="SUPFAM" id="SSF53067">
    <property type="entry name" value="Actin-like ATPase domain"/>
    <property type="match status" value="2"/>
</dbReference>
<keyword evidence="3 5" id="KW-0067">ATP-binding</keyword>
<dbReference type="PROSITE" id="PS00297">
    <property type="entry name" value="HSP70_1"/>
    <property type="match status" value="1"/>
</dbReference>
<dbReference type="SUPFAM" id="SSF100920">
    <property type="entry name" value="Heat shock protein 70kD (HSP70), peptide-binding domain"/>
    <property type="match status" value="1"/>
</dbReference>
<dbReference type="InterPro" id="IPR013126">
    <property type="entry name" value="Hsp_70_fam"/>
</dbReference>
<dbReference type="EMBL" id="RBXL01000001">
    <property type="protein sequence ID" value="RKT43691.1"/>
    <property type="molecule type" value="Genomic_DNA"/>
</dbReference>
<evidence type="ECO:0000313" key="7">
    <source>
        <dbReference type="EMBL" id="RKT43691.1"/>
    </source>
</evidence>
<keyword evidence="4" id="KW-0143">Chaperone</keyword>
<dbReference type="InterPro" id="IPR043129">
    <property type="entry name" value="ATPase_NBD"/>
</dbReference>
<dbReference type="InterPro" id="IPR018181">
    <property type="entry name" value="Heat_shock_70_CS"/>
</dbReference>
<dbReference type="AlphaFoldDB" id="A0A495V2Q2"/>
<evidence type="ECO:0000256" key="1">
    <source>
        <dbReference type="ARBA" id="ARBA00007381"/>
    </source>
</evidence>
<dbReference type="FunFam" id="3.90.640.10:FF:000003">
    <property type="entry name" value="Molecular chaperone DnaK"/>
    <property type="match status" value="1"/>
</dbReference>
<dbReference type="OrthoDB" id="9766019at2"/>
<comment type="caution">
    <text evidence="7">The sequence shown here is derived from an EMBL/GenBank/DDBJ whole genome shotgun (WGS) entry which is preliminary data.</text>
</comment>
<sequence>MSDIIIGIDLGTTNSEVAVVEEGRVRLIPVDGSPILPSVVGIADDGALLVGQSARNQYILAPERTIRSVKRRMGEDTVIEMGAQRYSPQEISALILGRLKRAAESDLGQPVSKAVITVPAYFSDAQRQATRDAGELAGLEVVRIINEPTAAALAYEVDHQEPKTILVYDLGGGTFDVSVVRLAKEVTEVLSSHGNNQLGGDDFDGKILDHLVAHLKEQGTDPSANRVAMARLTRAAETAKIALSDAPYVRIDEEYLLEHQGKPVNLSLELSRDDYEAMIAPFIDETMDAVHTALEGAGLGIGDLSEVLLVGGATRTPLIQQRLEELLRMQPRSEVDPDLCVASGAAIQAAVIGGQRVSRVLVDVTPYTFGTSALGELNGEFYPFVYVPLIRKNTPIPVTKSEAFSTIEDGQPAIDVRVYQGEDPDALNNTEIGAFRIEGLSDAPAGNVIVTTFSLDVNGILKVTSREKRTGLEQRIVIDNATARFEQDTMAAARARIGALIDGDFSAEPSDASEGAEGNDGESVAASAERRDTVQATALIEKAERLMETANAEDREDLVNLIETLRDAVAARDDIAIHEAMDGLSDLIFYLES</sequence>
<dbReference type="PROSITE" id="PS00329">
    <property type="entry name" value="HSP70_2"/>
    <property type="match status" value="1"/>
</dbReference>
<evidence type="ECO:0000256" key="2">
    <source>
        <dbReference type="ARBA" id="ARBA00022741"/>
    </source>
</evidence>
<dbReference type="InterPro" id="IPR029047">
    <property type="entry name" value="HSP70_peptide-bd_sf"/>
</dbReference>
<keyword evidence="8" id="KW-1185">Reference proteome</keyword>
<feature type="region of interest" description="Disordered" evidence="6">
    <location>
        <begin position="506"/>
        <end position="530"/>
    </location>
</feature>
<dbReference type="Gene3D" id="2.60.34.10">
    <property type="entry name" value="Substrate Binding Domain Of DNAk, Chain A, domain 1"/>
    <property type="match status" value="1"/>
</dbReference>
<gene>
    <name evidence="7" type="ORF">BDD21_1045</name>
</gene>
<name>A0A495V2Q2_9GAMM</name>
<dbReference type="FunFam" id="3.30.420.40:FF:000071">
    <property type="entry name" value="Molecular chaperone DnaK"/>
    <property type="match status" value="1"/>
</dbReference>
<evidence type="ECO:0000256" key="5">
    <source>
        <dbReference type="RuleBase" id="RU003322"/>
    </source>
</evidence>
<proteinExistence type="inferred from homology"/>
<keyword evidence="2 5" id="KW-0547">Nucleotide-binding</keyword>
<comment type="similarity">
    <text evidence="1 5">Belongs to the heat shock protein 70 family.</text>
</comment>
<dbReference type="PANTHER" id="PTHR19375">
    <property type="entry name" value="HEAT SHOCK PROTEIN 70KDA"/>
    <property type="match status" value="1"/>
</dbReference>
<dbReference type="GO" id="GO:0140662">
    <property type="term" value="F:ATP-dependent protein folding chaperone"/>
    <property type="evidence" value="ECO:0007669"/>
    <property type="project" value="InterPro"/>
</dbReference>
<evidence type="ECO:0000256" key="3">
    <source>
        <dbReference type="ARBA" id="ARBA00022840"/>
    </source>
</evidence>
<dbReference type="Pfam" id="PF00012">
    <property type="entry name" value="HSP70"/>
    <property type="match status" value="2"/>
</dbReference>